<evidence type="ECO:0000256" key="3">
    <source>
        <dbReference type="ARBA" id="ARBA00022723"/>
    </source>
</evidence>
<evidence type="ECO:0000313" key="10">
    <source>
        <dbReference type="Proteomes" id="UP000284006"/>
    </source>
</evidence>
<dbReference type="Proteomes" id="UP000284006">
    <property type="component" value="Unassembled WGS sequence"/>
</dbReference>
<keyword evidence="10" id="KW-1185">Reference proteome</keyword>
<evidence type="ECO:0000256" key="5">
    <source>
        <dbReference type="ARBA" id="ARBA00023004"/>
    </source>
</evidence>
<keyword evidence="4" id="KW-0249">Electron transport</keyword>
<keyword evidence="5 7" id="KW-0408">Iron</keyword>
<sequence>MKRILIGALVAIILVPLAIVGVELASEPQRAHAAAPVADQAAQAVRGAYLARAGNCMACHTTRGGKEYAGGRAIETPFGNIYAPNLTQDQETGIGSWTPDDFWRAIHNGKSKDGSFLYPAFPYPNYTKVTRADSDALYAYFKTIPAVRQPNLEHELAFPYNQRILLAFWRTLYFTPGEFEQQPARSAEWNRGAYLVQGLGHCSACHTPRTALGGSIGEAVLGGGMIPAMDWYAPALGSGDETGLGEWEAADIASLLKTGVSARGAVFGPMAEVVSGSLQHLSGADVDAMAAYLKSLPTTGATVHAKPAAALAGDAEAVLRAGAKLYEQNCAACHGAGGKGAAPAYPPLAGNRSLALDTATNPVRMVLNGGFAPSTAGNPRPYGMPLFGSTLNDSEVAAVVSYIRTSWGNEGKLVSPLEVSRLRGAPVH</sequence>
<dbReference type="InterPro" id="IPR009056">
    <property type="entry name" value="Cyt_c-like_dom"/>
</dbReference>
<dbReference type="Gene3D" id="1.10.760.10">
    <property type="entry name" value="Cytochrome c-like domain"/>
    <property type="match status" value="3"/>
</dbReference>
<evidence type="ECO:0000313" key="9">
    <source>
        <dbReference type="EMBL" id="RJG27478.1"/>
    </source>
</evidence>
<dbReference type="OrthoDB" id="9809720at2"/>
<feature type="binding site" description="covalent" evidence="6">
    <location>
        <position position="330"/>
    </location>
    <ligand>
        <name>heme c</name>
        <dbReference type="ChEBI" id="CHEBI:61717"/>
        <label>3</label>
    </ligand>
</feature>
<feature type="binding site" description="covalent" evidence="6">
    <location>
        <position position="59"/>
    </location>
    <ligand>
        <name>heme c</name>
        <dbReference type="ChEBI" id="CHEBI:61717"/>
        <label>1</label>
    </ligand>
</feature>
<reference evidence="9 10" key="1">
    <citation type="submission" date="2018-09" db="EMBL/GenBank/DDBJ databases">
        <authorList>
            <person name="Zhu H."/>
        </authorList>
    </citation>
    <scope>NUCLEOTIDE SEQUENCE [LARGE SCALE GENOMIC DNA]</scope>
    <source>
        <strain evidence="9 10">K1S02-61</strain>
    </source>
</reference>
<dbReference type="GO" id="GO:0016020">
    <property type="term" value="C:membrane"/>
    <property type="evidence" value="ECO:0007669"/>
    <property type="project" value="InterPro"/>
</dbReference>
<dbReference type="RefSeq" id="WP_119809067.1">
    <property type="nucleotide sequence ID" value="NZ_QYUP01000010.1"/>
</dbReference>
<keyword evidence="1" id="KW-0813">Transport</keyword>
<feature type="binding site" description="covalent" evidence="6">
    <location>
        <position position="202"/>
    </location>
    <ligand>
        <name>heme c</name>
        <dbReference type="ChEBI" id="CHEBI:61717"/>
        <label>2</label>
    </ligand>
</feature>
<evidence type="ECO:0000259" key="8">
    <source>
        <dbReference type="PROSITE" id="PS51007"/>
    </source>
</evidence>
<dbReference type="PRINTS" id="PR00605">
    <property type="entry name" value="CYTCHROMECIC"/>
</dbReference>
<feature type="binding site" description="covalent" evidence="6">
    <location>
        <position position="333"/>
    </location>
    <ligand>
        <name>heme c</name>
        <dbReference type="ChEBI" id="CHEBI:61717"/>
        <label>3</label>
    </ligand>
</feature>
<dbReference type="GO" id="GO:0005506">
    <property type="term" value="F:iron ion binding"/>
    <property type="evidence" value="ECO:0007669"/>
    <property type="project" value="InterPro"/>
</dbReference>
<evidence type="ECO:0000256" key="2">
    <source>
        <dbReference type="ARBA" id="ARBA00022617"/>
    </source>
</evidence>
<evidence type="ECO:0000256" key="1">
    <source>
        <dbReference type="ARBA" id="ARBA00022448"/>
    </source>
</evidence>
<proteinExistence type="predicted"/>
<dbReference type="EMBL" id="QYUP01000010">
    <property type="protein sequence ID" value="RJG27478.1"/>
    <property type="molecule type" value="Genomic_DNA"/>
</dbReference>
<feature type="binding site" description="axial binding residue" evidence="7">
    <location>
        <position position="334"/>
    </location>
    <ligand>
        <name>heme c</name>
        <dbReference type="ChEBI" id="CHEBI:61717"/>
        <label>3</label>
    </ligand>
    <ligandPart>
        <name>Fe</name>
        <dbReference type="ChEBI" id="CHEBI:18248"/>
    </ligandPart>
</feature>
<dbReference type="InterPro" id="IPR008168">
    <property type="entry name" value="Cyt_C_IC"/>
</dbReference>
<feature type="domain" description="Cytochrome c" evidence="8">
    <location>
        <begin position="317"/>
        <end position="407"/>
    </location>
</feature>
<keyword evidence="3 7" id="KW-0479">Metal-binding</keyword>
<dbReference type="AlphaFoldDB" id="A0A418Y866"/>
<feature type="binding site" description="covalent" evidence="6">
    <location>
        <position position="205"/>
    </location>
    <ligand>
        <name>heme c</name>
        <dbReference type="ChEBI" id="CHEBI:61717"/>
        <label>2</label>
    </ligand>
</feature>
<name>A0A418Y866_9BURK</name>
<feature type="binding site" description="axial binding residue" evidence="7">
    <location>
        <position position="60"/>
    </location>
    <ligand>
        <name>heme c</name>
        <dbReference type="ChEBI" id="CHEBI:61717"/>
        <label>1</label>
    </ligand>
    <ligandPart>
        <name>Fe</name>
        <dbReference type="ChEBI" id="CHEBI:18248"/>
    </ligandPart>
</feature>
<feature type="binding site" description="covalent" evidence="6">
    <location>
        <position position="56"/>
    </location>
    <ligand>
        <name>heme c</name>
        <dbReference type="ChEBI" id="CHEBI:61717"/>
        <label>1</label>
    </ligand>
</feature>
<dbReference type="GO" id="GO:0009055">
    <property type="term" value="F:electron transfer activity"/>
    <property type="evidence" value="ECO:0007669"/>
    <property type="project" value="InterPro"/>
</dbReference>
<dbReference type="PANTHER" id="PTHR35008:SF4">
    <property type="entry name" value="BLL4482 PROTEIN"/>
    <property type="match status" value="1"/>
</dbReference>
<dbReference type="InterPro" id="IPR036909">
    <property type="entry name" value="Cyt_c-like_dom_sf"/>
</dbReference>
<feature type="domain" description="Cytochrome c" evidence="8">
    <location>
        <begin position="42"/>
        <end position="145"/>
    </location>
</feature>
<dbReference type="Pfam" id="PF00034">
    <property type="entry name" value="Cytochrom_C"/>
    <property type="match status" value="3"/>
</dbReference>
<dbReference type="GO" id="GO:0020037">
    <property type="term" value="F:heme binding"/>
    <property type="evidence" value="ECO:0007669"/>
    <property type="project" value="InterPro"/>
</dbReference>
<evidence type="ECO:0000256" key="7">
    <source>
        <dbReference type="PIRSR" id="PIRSR000018-51"/>
    </source>
</evidence>
<dbReference type="PIRSF" id="PIRSF000018">
    <property type="entry name" value="Mb_ADH_cyt_c"/>
    <property type="match status" value="1"/>
</dbReference>
<comment type="cofactor">
    <cofactor evidence="6">
        <name>heme c</name>
        <dbReference type="ChEBI" id="CHEBI:61717"/>
    </cofactor>
    <text evidence="6">Binds 3 heme c groups covalently per subunit.</text>
</comment>
<organism evidence="9 10">
    <name type="scientific">Massilia cavernae</name>
    <dbReference type="NCBI Taxonomy" id="2320864"/>
    <lineage>
        <taxon>Bacteria</taxon>
        <taxon>Pseudomonadati</taxon>
        <taxon>Pseudomonadota</taxon>
        <taxon>Betaproteobacteria</taxon>
        <taxon>Burkholderiales</taxon>
        <taxon>Oxalobacteraceae</taxon>
        <taxon>Telluria group</taxon>
        <taxon>Massilia</taxon>
    </lineage>
</organism>
<accession>A0A418Y866</accession>
<feature type="binding site" description="axial binding residue" evidence="7">
    <location>
        <position position="206"/>
    </location>
    <ligand>
        <name>heme c</name>
        <dbReference type="ChEBI" id="CHEBI:61717"/>
        <label>2</label>
    </ligand>
    <ligandPart>
        <name>Fe</name>
        <dbReference type="ChEBI" id="CHEBI:18248"/>
    </ligandPart>
</feature>
<gene>
    <name evidence="9" type="ORF">D3872_01100</name>
</gene>
<protein>
    <submittedName>
        <fullName evidence="9">Cytochrome c</fullName>
    </submittedName>
</protein>
<dbReference type="PROSITE" id="PS51007">
    <property type="entry name" value="CYTC"/>
    <property type="match status" value="3"/>
</dbReference>
<dbReference type="GO" id="GO:0016614">
    <property type="term" value="F:oxidoreductase activity, acting on CH-OH group of donors"/>
    <property type="evidence" value="ECO:0007669"/>
    <property type="project" value="InterPro"/>
</dbReference>
<dbReference type="InterPro" id="IPR051459">
    <property type="entry name" value="Cytochrome_c-type_DH"/>
</dbReference>
<dbReference type="InterPro" id="IPR014353">
    <property type="entry name" value="Membr-bd_ADH_cyt_c"/>
</dbReference>
<dbReference type="SUPFAM" id="SSF46626">
    <property type="entry name" value="Cytochrome c"/>
    <property type="match status" value="3"/>
</dbReference>
<feature type="domain" description="Cytochrome c" evidence="8">
    <location>
        <begin position="187"/>
        <end position="297"/>
    </location>
</feature>
<keyword evidence="2 6" id="KW-0349">Heme</keyword>
<dbReference type="PANTHER" id="PTHR35008">
    <property type="entry name" value="BLL4482 PROTEIN-RELATED"/>
    <property type="match status" value="1"/>
</dbReference>
<comment type="caution">
    <text evidence="9">The sequence shown here is derived from an EMBL/GenBank/DDBJ whole genome shotgun (WGS) entry which is preliminary data.</text>
</comment>
<evidence type="ECO:0000256" key="4">
    <source>
        <dbReference type="ARBA" id="ARBA00022982"/>
    </source>
</evidence>
<evidence type="ECO:0000256" key="6">
    <source>
        <dbReference type="PIRSR" id="PIRSR000018-50"/>
    </source>
</evidence>